<gene>
    <name evidence="1" type="ORF">BACVE_003804</name>
</gene>
<dbReference type="InterPro" id="IPR047705">
    <property type="entry name" value="AimR-like"/>
</dbReference>
<dbReference type="Gene3D" id="1.10.260.40">
    <property type="entry name" value="lambda repressor-like DNA-binding domains"/>
    <property type="match status" value="1"/>
</dbReference>
<dbReference type="InterPro" id="IPR001387">
    <property type="entry name" value="Cro/C1-type_HTH"/>
</dbReference>
<dbReference type="RefSeq" id="WP_065180850.1">
    <property type="nucleotide sequence ID" value="NZ_CP033576.1"/>
</dbReference>
<sequence length="366" mass="43047">MESVATRDIRIHIKELIKSSNEKQNMIAAKIGISEGYLSKFLSGKEINFWMVREIIRYLDPDNETELIKQYCLNGVKKKNYPAALEYCYAKRLFSVIENLIDRQIKKEGKISSWSGIYKFMLEYRLSLGSSEYIEKLNDLKSDCHDTKTLLLVLEMYANYQSRKYELTIDKIGTIQKNINMISDPFLKMAFSARLEEVSVNLYLKQDNAVFKAREVAHSLREKNLSVNLNLTALYILALSYMNESYFLSYEYYKKCIQLLSTFPDRKKELVQNKEEIAILQAFWDKEIPEDYQVTTFAKSLAKKDSLSSFYQHDFYKSYALLFDGIREESSEKLLLSLYFFSQQKDQFRSNLPKIYLIKLGFNFNI</sequence>
<dbReference type="AlphaFoldDB" id="A0A7W4QCL5"/>
<dbReference type="CDD" id="cd00093">
    <property type="entry name" value="HTH_XRE"/>
    <property type="match status" value="1"/>
</dbReference>
<dbReference type="NCBIfam" id="NF038310">
    <property type="entry name" value="lysogeny_AimR"/>
    <property type="match status" value="1"/>
</dbReference>
<dbReference type="EMBL" id="CP063687">
    <property type="protein sequence ID" value="QOY28762.1"/>
    <property type="molecule type" value="Genomic_DNA"/>
</dbReference>
<accession>A0A7W4QCL5</accession>
<dbReference type="Pfam" id="PF22871">
    <property type="entry name" value="AimR"/>
    <property type="match status" value="1"/>
</dbReference>
<name>A0A7W4QCL5_BACVE</name>
<dbReference type="InterPro" id="IPR010982">
    <property type="entry name" value="Lambda_DNA-bd_dom_sf"/>
</dbReference>
<dbReference type="Proteomes" id="UP000587477">
    <property type="component" value="Chromosome"/>
</dbReference>
<evidence type="ECO:0000313" key="2">
    <source>
        <dbReference type="Proteomes" id="UP000587477"/>
    </source>
</evidence>
<organism evidence="1 2">
    <name type="scientific">Bacillus velezensis</name>
    <dbReference type="NCBI Taxonomy" id="492670"/>
    <lineage>
        <taxon>Bacteria</taxon>
        <taxon>Bacillati</taxon>
        <taxon>Bacillota</taxon>
        <taxon>Bacilli</taxon>
        <taxon>Bacillales</taxon>
        <taxon>Bacillaceae</taxon>
        <taxon>Bacillus</taxon>
        <taxon>Bacillus amyloliquefaciens group</taxon>
    </lineage>
</organism>
<dbReference type="SUPFAM" id="SSF47413">
    <property type="entry name" value="lambda repressor-like DNA-binding domains"/>
    <property type="match status" value="1"/>
</dbReference>
<dbReference type="GO" id="GO:0003677">
    <property type="term" value="F:DNA binding"/>
    <property type="evidence" value="ECO:0007669"/>
    <property type="project" value="InterPro"/>
</dbReference>
<protein>
    <submittedName>
        <fullName evidence="1">Uncharacterized protein</fullName>
    </submittedName>
</protein>
<reference evidence="2" key="1">
    <citation type="submission" date="2020-10" db="EMBL/GenBank/DDBJ databases">
        <title>Complete genome sequence of Bacillus velezensis NST6.</title>
        <authorList>
            <person name="Choi J."/>
        </authorList>
    </citation>
    <scope>NUCLEOTIDE SEQUENCE [LARGE SCALE GENOMIC DNA]</scope>
    <source>
        <strain evidence="2">NST6</strain>
    </source>
</reference>
<evidence type="ECO:0000313" key="1">
    <source>
        <dbReference type="EMBL" id="QOY28762.1"/>
    </source>
</evidence>
<proteinExistence type="predicted"/>